<protein>
    <submittedName>
        <fullName evidence="1">Uncharacterized protein</fullName>
    </submittedName>
</protein>
<evidence type="ECO:0000313" key="1">
    <source>
        <dbReference type="EMBL" id="KAE9394644.1"/>
    </source>
</evidence>
<dbReference type="AlphaFoldDB" id="A0A6A4HBI3"/>
<accession>A0A6A4HBI3</accession>
<gene>
    <name evidence="1" type="ORF">BT96DRAFT_1022433</name>
</gene>
<keyword evidence="2" id="KW-1185">Reference proteome</keyword>
<name>A0A6A4HBI3_9AGAR</name>
<proteinExistence type="predicted"/>
<sequence>MMCTSVSSATDVAQTYATSLPNPAQQYLDLLEGKLSDFQYFAGGERSQWLIDVAHGFLVNPNDPLRAWIYEYRVAAPIRLTKISDRQDKSATSRSNAPQTMRTRVLGRDGLCWISRETGPRTIKSSHICPKRMGDEQGRFLYEEFTNMPSPAGLSIFHPIFGVTLFTALDAYFDFYEVALKPTNGDYVVHDFSGKNLNIYGVNTVPTPVLHGHQVSPPNPASDINPPAGLFWWHYLQCVIVKFGCLGYRDAQNIFHYEKPMRMEDDLDDDNDNDDDGFLWPTAQL</sequence>
<organism evidence="1 2">
    <name type="scientific">Gymnopus androsaceus JB14</name>
    <dbReference type="NCBI Taxonomy" id="1447944"/>
    <lineage>
        <taxon>Eukaryota</taxon>
        <taxon>Fungi</taxon>
        <taxon>Dikarya</taxon>
        <taxon>Basidiomycota</taxon>
        <taxon>Agaricomycotina</taxon>
        <taxon>Agaricomycetes</taxon>
        <taxon>Agaricomycetidae</taxon>
        <taxon>Agaricales</taxon>
        <taxon>Marasmiineae</taxon>
        <taxon>Omphalotaceae</taxon>
        <taxon>Gymnopus</taxon>
    </lineage>
</organism>
<dbReference type="Proteomes" id="UP000799118">
    <property type="component" value="Unassembled WGS sequence"/>
</dbReference>
<dbReference type="EMBL" id="ML769546">
    <property type="protein sequence ID" value="KAE9394644.1"/>
    <property type="molecule type" value="Genomic_DNA"/>
</dbReference>
<dbReference type="OrthoDB" id="3141919at2759"/>
<evidence type="ECO:0000313" key="2">
    <source>
        <dbReference type="Proteomes" id="UP000799118"/>
    </source>
</evidence>
<reference evidence="1" key="1">
    <citation type="journal article" date="2019" name="Environ. Microbiol.">
        <title>Fungal ecological strategies reflected in gene transcription - a case study of two litter decomposers.</title>
        <authorList>
            <person name="Barbi F."/>
            <person name="Kohler A."/>
            <person name="Barry K."/>
            <person name="Baskaran P."/>
            <person name="Daum C."/>
            <person name="Fauchery L."/>
            <person name="Ihrmark K."/>
            <person name="Kuo A."/>
            <person name="LaButti K."/>
            <person name="Lipzen A."/>
            <person name="Morin E."/>
            <person name="Grigoriev I.V."/>
            <person name="Henrissat B."/>
            <person name="Lindahl B."/>
            <person name="Martin F."/>
        </authorList>
    </citation>
    <scope>NUCLEOTIDE SEQUENCE</scope>
    <source>
        <strain evidence="1">JB14</strain>
    </source>
</reference>